<dbReference type="Proteomes" id="UP000324800">
    <property type="component" value="Unassembled WGS sequence"/>
</dbReference>
<evidence type="ECO:0000313" key="1">
    <source>
        <dbReference type="EMBL" id="KAA6395299.1"/>
    </source>
</evidence>
<gene>
    <name evidence="1" type="ORF">EZS28_009174</name>
</gene>
<sequence>MVDVQNKLNKIVQQIEGVPDPRTSDIQSSLPPKIIPSRIAREQDFNINSLLDQPSTRTGSAAIPPNPDTIVREISHEGANGAQVAEQIYKEQDGEQVPTQA</sequence>
<comment type="caution">
    <text evidence="1">The sequence shown here is derived from an EMBL/GenBank/DDBJ whole genome shotgun (WGS) entry which is preliminary data.</text>
</comment>
<accession>A0A5J4WM06</accession>
<name>A0A5J4WM06_9EUKA</name>
<proteinExistence type="predicted"/>
<organism evidence="1 2">
    <name type="scientific">Streblomastix strix</name>
    <dbReference type="NCBI Taxonomy" id="222440"/>
    <lineage>
        <taxon>Eukaryota</taxon>
        <taxon>Metamonada</taxon>
        <taxon>Preaxostyla</taxon>
        <taxon>Oxymonadida</taxon>
        <taxon>Streblomastigidae</taxon>
        <taxon>Streblomastix</taxon>
    </lineage>
</organism>
<dbReference type="EMBL" id="SNRW01001720">
    <property type="protein sequence ID" value="KAA6395299.1"/>
    <property type="molecule type" value="Genomic_DNA"/>
</dbReference>
<reference evidence="1 2" key="1">
    <citation type="submission" date="2019-03" db="EMBL/GenBank/DDBJ databases">
        <title>Single cell metagenomics reveals metabolic interactions within the superorganism composed of flagellate Streblomastix strix and complex community of Bacteroidetes bacteria on its surface.</title>
        <authorList>
            <person name="Treitli S.C."/>
            <person name="Kolisko M."/>
            <person name="Husnik F."/>
            <person name="Keeling P."/>
            <person name="Hampl V."/>
        </authorList>
    </citation>
    <scope>NUCLEOTIDE SEQUENCE [LARGE SCALE GENOMIC DNA]</scope>
    <source>
        <strain evidence="1">ST1C</strain>
    </source>
</reference>
<dbReference type="AlphaFoldDB" id="A0A5J4WM06"/>
<evidence type="ECO:0000313" key="2">
    <source>
        <dbReference type="Proteomes" id="UP000324800"/>
    </source>
</evidence>
<protein>
    <submittedName>
        <fullName evidence="1">Uncharacterized protein</fullName>
    </submittedName>
</protein>